<keyword evidence="5" id="KW-1185">Reference proteome</keyword>
<evidence type="ECO:0000259" key="3">
    <source>
        <dbReference type="Pfam" id="PF24883"/>
    </source>
</evidence>
<dbReference type="AlphaFoldDB" id="A0A8H4J841"/>
<dbReference type="PANTHER" id="PTHR10039:SF16">
    <property type="entry name" value="GPI INOSITOL-DEACYLASE"/>
    <property type="match status" value="1"/>
</dbReference>
<dbReference type="PANTHER" id="PTHR10039">
    <property type="entry name" value="AMELOGENIN"/>
    <property type="match status" value="1"/>
</dbReference>
<keyword evidence="1" id="KW-0677">Repeat</keyword>
<organism evidence="4 5">
    <name type="scientific">Botryosphaeria dothidea</name>
    <dbReference type="NCBI Taxonomy" id="55169"/>
    <lineage>
        <taxon>Eukaryota</taxon>
        <taxon>Fungi</taxon>
        <taxon>Dikarya</taxon>
        <taxon>Ascomycota</taxon>
        <taxon>Pezizomycotina</taxon>
        <taxon>Dothideomycetes</taxon>
        <taxon>Dothideomycetes incertae sedis</taxon>
        <taxon>Botryosphaeriales</taxon>
        <taxon>Botryosphaeriaceae</taxon>
        <taxon>Botryosphaeria</taxon>
    </lineage>
</organism>
<gene>
    <name evidence="4" type="ORF">GTA08_BOTSDO01746</name>
</gene>
<dbReference type="InterPro" id="IPR027417">
    <property type="entry name" value="P-loop_NTPase"/>
</dbReference>
<reference evidence="4" key="1">
    <citation type="submission" date="2020-04" db="EMBL/GenBank/DDBJ databases">
        <title>Genome Assembly and Annotation of Botryosphaeria dothidea sdau 11-99, a Latent Pathogen of Apple Fruit Ring Rot in China.</title>
        <authorList>
            <person name="Yu C."/>
            <person name="Diao Y."/>
            <person name="Lu Q."/>
            <person name="Zhao J."/>
            <person name="Cui S."/>
            <person name="Peng C."/>
            <person name="He B."/>
            <person name="Liu H."/>
        </authorList>
    </citation>
    <scope>NUCLEOTIDE SEQUENCE [LARGE SCALE GENOMIC DNA]</scope>
    <source>
        <strain evidence="4">Sdau11-99</strain>
    </source>
</reference>
<dbReference type="SUPFAM" id="SSF52540">
    <property type="entry name" value="P-loop containing nucleoside triphosphate hydrolases"/>
    <property type="match status" value="1"/>
</dbReference>
<dbReference type="EMBL" id="WWBZ02000001">
    <property type="protein sequence ID" value="KAF4314324.1"/>
    <property type="molecule type" value="Genomic_DNA"/>
</dbReference>
<dbReference type="OrthoDB" id="1577640at2759"/>
<evidence type="ECO:0000256" key="1">
    <source>
        <dbReference type="ARBA" id="ARBA00022737"/>
    </source>
</evidence>
<dbReference type="Pfam" id="PF24883">
    <property type="entry name" value="NPHP3_N"/>
    <property type="match status" value="1"/>
</dbReference>
<accession>A0A8H4J841</accession>
<name>A0A8H4J841_9PEZI</name>
<feature type="compositionally biased region" description="Basic and acidic residues" evidence="2">
    <location>
        <begin position="46"/>
        <end position="61"/>
    </location>
</feature>
<evidence type="ECO:0000256" key="2">
    <source>
        <dbReference type="SAM" id="MobiDB-lite"/>
    </source>
</evidence>
<feature type="region of interest" description="Disordered" evidence="2">
    <location>
        <begin position="38"/>
        <end position="61"/>
    </location>
</feature>
<protein>
    <recommendedName>
        <fullName evidence="3">Nephrocystin 3-like N-terminal domain-containing protein</fullName>
    </recommendedName>
</protein>
<dbReference type="InterPro" id="IPR056884">
    <property type="entry name" value="NPHP3-like_N"/>
</dbReference>
<dbReference type="Gene3D" id="3.40.50.300">
    <property type="entry name" value="P-loop containing nucleotide triphosphate hydrolases"/>
    <property type="match status" value="1"/>
</dbReference>
<evidence type="ECO:0000313" key="4">
    <source>
        <dbReference type="EMBL" id="KAF4314324.1"/>
    </source>
</evidence>
<evidence type="ECO:0000313" key="5">
    <source>
        <dbReference type="Proteomes" id="UP000572817"/>
    </source>
</evidence>
<dbReference type="Proteomes" id="UP000572817">
    <property type="component" value="Unassembled WGS sequence"/>
</dbReference>
<feature type="domain" description="Nephrocystin 3-like N-terminal" evidence="3">
    <location>
        <begin position="224"/>
        <end position="385"/>
    </location>
</feature>
<sequence length="446" mass="50407">MSYIQGLARVSRLILRLSLPEAIFASLHDPDGDTKFQLTTRKHHGGGCEHHRRNPDQRQHHEPVLALPQEADRVIQQLKSLNTILEGLVDLLQKENGLDDDLRFRAIHTLQASGQLDAFLAVLKELEEKFTLSRGWDKLISPLKSKELEDAIKEIDRFKSTASLALNVHHAARLQLVDEKVNAVSEMQNSTEEAQRMERIMKWLAPPDPDATHHQKLSQHQDKTGEWFLQGDSMDQWRSAAPSLLWLHGIPGCGRSVISSTVTESLRHDVESKPDEVVAFFCFEFSDSRKRKVESMIRCLIAQLLSKSTVSCPQLNAVFAQHKGFRQPPLLKLLPILKELIGQFATAYIVIDAIDESEMIENTLGVLGEIQQWMMHNLHLFVTSRHLGTIIDAMEGLKPLEVGMNEELVNPDIRTYVCTSVDALRQWDTNTRSVIHDALLAKASGM</sequence>
<proteinExistence type="predicted"/>
<comment type="caution">
    <text evidence="4">The sequence shown here is derived from an EMBL/GenBank/DDBJ whole genome shotgun (WGS) entry which is preliminary data.</text>
</comment>